<dbReference type="EMBL" id="BMMK01000007">
    <property type="protein sequence ID" value="GGM49423.1"/>
    <property type="molecule type" value="Genomic_DNA"/>
</dbReference>
<name>A0A8J3FTG4_9PSEU</name>
<dbReference type="InterPro" id="IPR000182">
    <property type="entry name" value="GNAT_dom"/>
</dbReference>
<dbReference type="GO" id="GO:0016747">
    <property type="term" value="F:acyltransferase activity, transferring groups other than amino-acyl groups"/>
    <property type="evidence" value="ECO:0007669"/>
    <property type="project" value="InterPro"/>
</dbReference>
<reference evidence="2" key="2">
    <citation type="submission" date="2020-09" db="EMBL/GenBank/DDBJ databases">
        <authorList>
            <person name="Sun Q."/>
            <person name="Zhou Y."/>
        </authorList>
    </citation>
    <scope>NUCLEOTIDE SEQUENCE</scope>
    <source>
        <strain evidence="2">CGMCC 4.5737</strain>
    </source>
</reference>
<evidence type="ECO:0000259" key="1">
    <source>
        <dbReference type="PROSITE" id="PS51186"/>
    </source>
</evidence>
<dbReference type="CDD" id="cd04301">
    <property type="entry name" value="NAT_SF"/>
    <property type="match status" value="1"/>
</dbReference>
<reference evidence="2" key="1">
    <citation type="journal article" date="2014" name="Int. J. Syst. Evol. Microbiol.">
        <title>Complete genome sequence of Corynebacterium casei LMG S-19264T (=DSM 44701T), isolated from a smear-ripened cheese.</title>
        <authorList>
            <consortium name="US DOE Joint Genome Institute (JGI-PGF)"/>
            <person name="Walter F."/>
            <person name="Albersmeier A."/>
            <person name="Kalinowski J."/>
            <person name="Ruckert C."/>
        </authorList>
    </citation>
    <scope>NUCLEOTIDE SEQUENCE</scope>
    <source>
        <strain evidence="2">CGMCC 4.5737</strain>
    </source>
</reference>
<dbReference type="InterPro" id="IPR016181">
    <property type="entry name" value="Acyl_CoA_acyltransferase"/>
</dbReference>
<evidence type="ECO:0000313" key="2">
    <source>
        <dbReference type="EMBL" id="GGM49423.1"/>
    </source>
</evidence>
<organism evidence="2 3">
    <name type="scientific">Longimycelium tulufanense</name>
    <dbReference type="NCBI Taxonomy" id="907463"/>
    <lineage>
        <taxon>Bacteria</taxon>
        <taxon>Bacillati</taxon>
        <taxon>Actinomycetota</taxon>
        <taxon>Actinomycetes</taxon>
        <taxon>Pseudonocardiales</taxon>
        <taxon>Pseudonocardiaceae</taxon>
        <taxon>Longimycelium</taxon>
    </lineage>
</organism>
<dbReference type="RefSeq" id="WP_189056313.1">
    <property type="nucleotide sequence ID" value="NZ_BMMK01000007.1"/>
</dbReference>
<dbReference type="Proteomes" id="UP000637578">
    <property type="component" value="Unassembled WGS sequence"/>
</dbReference>
<proteinExistence type="predicted"/>
<dbReference type="SUPFAM" id="SSF55729">
    <property type="entry name" value="Acyl-CoA N-acyltransferases (Nat)"/>
    <property type="match status" value="1"/>
</dbReference>
<keyword evidence="3" id="KW-1185">Reference proteome</keyword>
<evidence type="ECO:0000313" key="3">
    <source>
        <dbReference type="Proteomes" id="UP000637578"/>
    </source>
</evidence>
<protein>
    <recommendedName>
        <fullName evidence="1">N-acetyltransferase domain-containing protein</fullName>
    </recommendedName>
</protein>
<gene>
    <name evidence="2" type="ORF">GCM10012275_20390</name>
</gene>
<accession>A0A8J3FTG4</accession>
<comment type="caution">
    <text evidence="2">The sequence shown here is derived from an EMBL/GenBank/DDBJ whole genome shotgun (WGS) entry which is preliminary data.</text>
</comment>
<sequence length="368" mass="40281">MIVESASSHDIDELIRLYRAVYGPHYPLPLGTDPVVMAKFINNPDVRWLVARRPQDRSLVGSAVLEIDPQRRIAKIEGVVVHPDHRSGKVAQHLVAGLSDFALSPGGPVDSVYATARTVSPAPQIMFLRNGYLPLGIFPHARKLQRYETLVLLARFADGVLSRRHSHGPLPEALGSLLSAAERAAGLSFYPAEVVDTPPQPTVASRPMDWELASITGIADGEVRYPFHSPNLLAQAIDGSVTVRANLGENDGYCALLDANPGLTALNAHLESLVDVLSRQGVRYLEALLPLDRPADIDALLGQGFLPTALYPAMRREGELFRDHVVLSRLLQPLDFRELVVARPFGPFVSHYLDLWTATYLAPLRVAS</sequence>
<dbReference type="AlphaFoldDB" id="A0A8J3FTG4"/>
<dbReference type="Pfam" id="PF00583">
    <property type="entry name" value="Acetyltransf_1"/>
    <property type="match status" value="1"/>
</dbReference>
<dbReference type="PROSITE" id="PS51186">
    <property type="entry name" value="GNAT"/>
    <property type="match status" value="1"/>
</dbReference>
<feature type="domain" description="N-acetyltransferase" evidence="1">
    <location>
        <begin position="1"/>
        <end position="158"/>
    </location>
</feature>
<dbReference type="Gene3D" id="3.40.630.30">
    <property type="match status" value="1"/>
</dbReference>